<dbReference type="GO" id="GO:0016020">
    <property type="term" value="C:membrane"/>
    <property type="evidence" value="ECO:0007669"/>
    <property type="project" value="UniProtKB-SubCell"/>
</dbReference>
<evidence type="ECO:0000259" key="9">
    <source>
        <dbReference type="Pfam" id="PF00999"/>
    </source>
</evidence>
<dbReference type="Gene3D" id="1.20.1530.20">
    <property type="match status" value="1"/>
</dbReference>
<gene>
    <name evidence="10" type="primary">mibN</name>
</gene>
<keyword evidence="6 8" id="KW-0472">Membrane</keyword>
<keyword evidence="3 8" id="KW-0812">Transmembrane</keyword>
<dbReference type="Pfam" id="PF00999">
    <property type="entry name" value="Na_H_Exchanger"/>
    <property type="match status" value="1"/>
</dbReference>
<feature type="transmembrane region" description="Helical" evidence="8">
    <location>
        <begin position="322"/>
        <end position="342"/>
    </location>
</feature>
<dbReference type="EMBL" id="HM536998">
    <property type="protein sequence ID" value="ADK32565.1"/>
    <property type="molecule type" value="Genomic_DNA"/>
</dbReference>
<evidence type="ECO:0000313" key="10">
    <source>
        <dbReference type="EMBL" id="ADK32565.1"/>
    </source>
</evidence>
<feature type="transmembrane region" description="Helical" evidence="8">
    <location>
        <begin position="35"/>
        <end position="51"/>
    </location>
</feature>
<dbReference type="PANTHER" id="PTHR32468">
    <property type="entry name" value="CATION/H + ANTIPORTER"/>
    <property type="match status" value="1"/>
</dbReference>
<feature type="region of interest" description="Disordered" evidence="7">
    <location>
        <begin position="412"/>
        <end position="434"/>
    </location>
</feature>
<feature type="transmembrane region" description="Helical" evidence="8">
    <location>
        <begin position="173"/>
        <end position="195"/>
    </location>
</feature>
<comment type="subcellular location">
    <subcellularLocation>
        <location evidence="1">Membrane</location>
        <topology evidence="1">Multi-pass membrane protein</topology>
    </subcellularLocation>
</comment>
<evidence type="ECO:0000256" key="7">
    <source>
        <dbReference type="SAM" id="MobiDB-lite"/>
    </source>
</evidence>
<evidence type="ECO:0000256" key="2">
    <source>
        <dbReference type="ARBA" id="ARBA00022448"/>
    </source>
</evidence>
<dbReference type="AlphaFoldDB" id="E2IHC7"/>
<feature type="transmembrane region" description="Helical" evidence="8">
    <location>
        <begin position="385"/>
        <end position="407"/>
    </location>
</feature>
<feature type="transmembrane region" description="Helical" evidence="8">
    <location>
        <begin position="299"/>
        <end position="317"/>
    </location>
</feature>
<dbReference type="InterPro" id="IPR006153">
    <property type="entry name" value="Cation/H_exchanger_TM"/>
</dbReference>
<feature type="transmembrane region" description="Helical" evidence="8">
    <location>
        <begin position="71"/>
        <end position="90"/>
    </location>
</feature>
<sequence length="434" mass="44833">MNAEQLTGVVIADLGMIVVVSALFGALARRCGHPTVIGQIVAGIALGPTLLGRLPGDPAGWLFPAQVRPSLSVLSQIAIVIFMFAVGYEVDLRLLRRGGRSALCVASLSLAVPMTLGAAVAVLFREVFTVGSLEGPGGPTFVLFMAVAISITALPVLAAIVRERGLAGTAAGTVATAAAGLMDVAAWTALAAVLAEAGDADETRVPQVPWMLALPALVAFAAAMFLVVRPLLGWLTRRPGAMWGRLPAAFALALGSAWGTAALGLHPVFGGLLAGLVMPRRDGAPEPEVLRPMEQTAELLLPLFFVMTGLSADISAIEPGGLFLLAVLLVAAIGGKLVPAYAASRLTGLDSGESAVVAVLVNTRGLTELIVLNVGLSAHVIDERLFTVLVVMALITTAMTAPLLSALRRREERRRPAPAIPMPPASVSRRSTMG</sequence>
<evidence type="ECO:0000256" key="8">
    <source>
        <dbReference type="SAM" id="Phobius"/>
    </source>
</evidence>
<dbReference type="InterPro" id="IPR050794">
    <property type="entry name" value="CPA2_transporter"/>
</dbReference>
<evidence type="ECO:0000256" key="3">
    <source>
        <dbReference type="ARBA" id="ARBA00022692"/>
    </source>
</evidence>
<feature type="transmembrane region" description="Helical" evidence="8">
    <location>
        <begin position="6"/>
        <end position="28"/>
    </location>
</feature>
<evidence type="ECO:0000256" key="5">
    <source>
        <dbReference type="ARBA" id="ARBA00023065"/>
    </source>
</evidence>
<evidence type="ECO:0000256" key="4">
    <source>
        <dbReference type="ARBA" id="ARBA00022989"/>
    </source>
</evidence>
<feature type="transmembrane region" description="Helical" evidence="8">
    <location>
        <begin position="141"/>
        <end position="161"/>
    </location>
</feature>
<evidence type="ECO:0000256" key="6">
    <source>
        <dbReference type="ARBA" id="ARBA00023136"/>
    </source>
</evidence>
<reference evidence="10" key="1">
    <citation type="journal article" date="2010" name="Proc. Natl. Acad. Sci. U.S.A.">
        <title>Microbisporicin gene cluster reveals unusual features of lantibiotic biosynthesis in actinomycetes.</title>
        <authorList>
            <person name="Foulston L.C."/>
            <person name="Bibb M.J."/>
        </authorList>
    </citation>
    <scope>NUCLEOTIDE SEQUENCE</scope>
    <source>
        <strain evidence="10">NRRL 30420</strain>
    </source>
</reference>
<keyword evidence="5" id="KW-0406">Ion transport</keyword>
<keyword evidence="2" id="KW-0813">Transport</keyword>
<feature type="transmembrane region" description="Helical" evidence="8">
    <location>
        <begin position="207"/>
        <end position="228"/>
    </location>
</feature>
<organism evidence="10">
    <name type="scientific">Microbispora corallina</name>
    <dbReference type="NCBI Taxonomy" id="83302"/>
    <lineage>
        <taxon>Bacteria</taxon>
        <taxon>Bacillati</taxon>
        <taxon>Actinomycetota</taxon>
        <taxon>Actinomycetes</taxon>
        <taxon>Streptosporangiales</taxon>
        <taxon>Streptosporangiaceae</taxon>
        <taxon>Microbispora</taxon>
    </lineage>
</organism>
<keyword evidence="4 8" id="KW-1133">Transmembrane helix</keyword>
<proteinExistence type="predicted"/>
<evidence type="ECO:0000256" key="1">
    <source>
        <dbReference type="ARBA" id="ARBA00004141"/>
    </source>
</evidence>
<feature type="transmembrane region" description="Helical" evidence="8">
    <location>
        <begin position="102"/>
        <end position="121"/>
    </location>
</feature>
<dbReference type="GO" id="GO:0015297">
    <property type="term" value="F:antiporter activity"/>
    <property type="evidence" value="ECO:0007669"/>
    <property type="project" value="InterPro"/>
</dbReference>
<feature type="transmembrane region" description="Helical" evidence="8">
    <location>
        <begin position="249"/>
        <end position="279"/>
    </location>
</feature>
<dbReference type="InterPro" id="IPR038770">
    <property type="entry name" value="Na+/solute_symporter_sf"/>
</dbReference>
<name>E2IHC7_9ACTN</name>
<dbReference type="PANTHER" id="PTHR32468:SF0">
    <property type="entry name" value="K(+)_H(+) ANTIPORTER 1"/>
    <property type="match status" value="1"/>
</dbReference>
<feature type="domain" description="Cation/H+ exchanger transmembrane" evidence="9">
    <location>
        <begin position="20"/>
        <end position="404"/>
    </location>
</feature>
<dbReference type="GO" id="GO:1902600">
    <property type="term" value="P:proton transmembrane transport"/>
    <property type="evidence" value="ECO:0007669"/>
    <property type="project" value="InterPro"/>
</dbReference>
<accession>E2IHC7</accession>
<protein>
    <submittedName>
        <fullName evidence="10">Integral membrane ion antiporter</fullName>
    </submittedName>
</protein>